<dbReference type="KEGG" id="rter:IDM49_03760"/>
<proteinExistence type="predicted"/>
<name>A0A7H2BFF0_9MICC</name>
<dbReference type="InterPro" id="IPR009297">
    <property type="entry name" value="DUF952"/>
</dbReference>
<dbReference type="PANTHER" id="PTHR34129:SF1">
    <property type="entry name" value="DUF952 DOMAIN-CONTAINING PROTEIN"/>
    <property type="match status" value="1"/>
</dbReference>
<protein>
    <submittedName>
        <fullName evidence="1">DUF952 domain-containing protein</fullName>
    </submittedName>
</protein>
<evidence type="ECO:0000313" key="2">
    <source>
        <dbReference type="Proteomes" id="UP000516404"/>
    </source>
</evidence>
<gene>
    <name evidence="1" type="ORF">IDM49_03760</name>
</gene>
<dbReference type="Proteomes" id="UP000516404">
    <property type="component" value="Chromosome"/>
</dbReference>
<dbReference type="Gene3D" id="3.20.170.20">
    <property type="entry name" value="Protein of unknown function DUF952"/>
    <property type="match status" value="1"/>
</dbReference>
<dbReference type="SUPFAM" id="SSF56399">
    <property type="entry name" value="ADP-ribosylation"/>
    <property type="match status" value="1"/>
</dbReference>
<dbReference type="EMBL" id="CP061539">
    <property type="protein sequence ID" value="QNV38396.1"/>
    <property type="molecule type" value="Genomic_DNA"/>
</dbReference>
<organism evidence="1 2">
    <name type="scientific">Rothia terrae</name>
    <dbReference type="NCBI Taxonomy" id="396015"/>
    <lineage>
        <taxon>Bacteria</taxon>
        <taxon>Bacillati</taxon>
        <taxon>Actinomycetota</taxon>
        <taxon>Actinomycetes</taxon>
        <taxon>Micrococcales</taxon>
        <taxon>Micrococcaceae</taxon>
        <taxon>Rothia</taxon>
    </lineage>
</organism>
<evidence type="ECO:0000313" key="1">
    <source>
        <dbReference type="EMBL" id="QNV38396.1"/>
    </source>
</evidence>
<dbReference type="Pfam" id="PF06108">
    <property type="entry name" value="DUF952"/>
    <property type="match status" value="1"/>
</dbReference>
<dbReference type="GeneID" id="96623342"/>
<keyword evidence="2" id="KW-1185">Reference proteome</keyword>
<dbReference type="PANTHER" id="PTHR34129">
    <property type="entry name" value="BLR1139 PROTEIN"/>
    <property type="match status" value="1"/>
</dbReference>
<sequence length="113" mass="12482">MLFHLALPEDFAVAQDTGVYTVSTRGRTIDEVGFIHCSASVEQVREVWQAFYSDREDILLLAINEDAVEAEGLTIKFENSDPNDAESEIFPHIYGGPLPLSTLKIQSSGLPLN</sequence>
<accession>A0A7H2BFF0</accession>
<dbReference type="RefSeq" id="WP_168614972.1">
    <property type="nucleotide sequence ID" value="NZ_BAAAOX010000010.1"/>
</dbReference>
<reference evidence="1 2" key="1">
    <citation type="submission" date="2020-09" db="EMBL/GenBank/DDBJ databases">
        <title>Investigation of environmental microbes.</title>
        <authorList>
            <person name="Ou Y."/>
            <person name="Kang Q."/>
        </authorList>
    </citation>
    <scope>NUCLEOTIDE SEQUENCE [LARGE SCALE GENOMIC DNA]</scope>
    <source>
        <strain evidence="1 2">KJZ-14</strain>
    </source>
</reference>
<dbReference type="AlphaFoldDB" id="A0A7H2BFF0"/>